<comment type="caution">
    <text evidence="3">The sequence shown here is derived from an EMBL/GenBank/DDBJ whole genome shotgun (WGS) entry which is preliminary data.</text>
</comment>
<dbReference type="InterPro" id="IPR037089">
    <property type="entry name" value="Methyl-teptahyd_DH_N_sf"/>
</dbReference>
<dbReference type="Pfam" id="PF09176">
    <property type="entry name" value="Mpt_N"/>
    <property type="match status" value="1"/>
</dbReference>
<dbReference type="InterPro" id="IPR046346">
    <property type="entry name" value="Aminoacid_DH-like_N_sf"/>
</dbReference>
<keyword evidence="4" id="KW-1185">Reference proteome</keyword>
<proteinExistence type="predicted"/>
<protein>
    <submittedName>
        <fullName evidence="3">NAD(P)-dependent methylenetetrahydromethanopterin dehydrogenase</fullName>
    </submittedName>
</protein>
<name>A0ABU5DSP4_9BURK</name>
<evidence type="ECO:0000313" key="3">
    <source>
        <dbReference type="EMBL" id="MDY0748801.1"/>
    </source>
</evidence>
<dbReference type="SUPFAM" id="SSF53223">
    <property type="entry name" value="Aminoacid dehydrogenase-like, N-terminal domain"/>
    <property type="match status" value="1"/>
</dbReference>
<dbReference type="Gene3D" id="3.40.50.10280">
    <property type="entry name" value="Methylene-tetrahydromethanopterin dehydrogenase, N-terminal domain"/>
    <property type="match status" value="1"/>
</dbReference>
<feature type="domain" description="Methylene-tetrahydromethanopterin dehydrogenase N-terminal" evidence="2">
    <location>
        <begin position="18"/>
        <end position="98"/>
    </location>
</feature>
<evidence type="ECO:0000256" key="1">
    <source>
        <dbReference type="ARBA" id="ARBA00023002"/>
    </source>
</evidence>
<evidence type="ECO:0000313" key="4">
    <source>
        <dbReference type="Proteomes" id="UP001285263"/>
    </source>
</evidence>
<dbReference type="SUPFAM" id="SSF51735">
    <property type="entry name" value="NAD(P)-binding Rossmann-fold domains"/>
    <property type="match status" value="1"/>
</dbReference>
<keyword evidence="1" id="KW-0560">Oxidoreductase</keyword>
<dbReference type="InterPro" id="IPR015259">
    <property type="entry name" value="Methyl-teptahyd_DH_N"/>
</dbReference>
<evidence type="ECO:0000259" key="2">
    <source>
        <dbReference type="Pfam" id="PF09176"/>
    </source>
</evidence>
<organism evidence="3 4">
    <name type="scientific">Roseateles agri</name>
    <dbReference type="NCBI Taxonomy" id="3098619"/>
    <lineage>
        <taxon>Bacteria</taxon>
        <taxon>Pseudomonadati</taxon>
        <taxon>Pseudomonadota</taxon>
        <taxon>Betaproteobacteria</taxon>
        <taxon>Burkholderiales</taxon>
        <taxon>Sphaerotilaceae</taxon>
        <taxon>Roseateles</taxon>
    </lineage>
</organism>
<dbReference type="RefSeq" id="WP_320426772.1">
    <property type="nucleotide sequence ID" value="NZ_JAXCLA010000012.1"/>
</dbReference>
<reference evidence="3 4" key="1">
    <citation type="submission" date="2023-11" db="EMBL/GenBank/DDBJ databases">
        <title>Paucibacter sp. nov., isolated from fresh soil in Korea.</title>
        <authorList>
            <person name="Le N.T.T."/>
        </authorList>
    </citation>
    <scope>NUCLEOTIDE SEQUENCE [LARGE SCALE GENOMIC DNA]</scope>
    <source>
        <strain evidence="3 4">R3-3</strain>
    </source>
</reference>
<gene>
    <name evidence="3" type="ORF">SNE35_30160</name>
</gene>
<accession>A0ABU5DSP4</accession>
<sequence>MERPYILHMFTPGKQMSPFDVNMAADAGYQVLAPYCEVDLANVTALTQDAIFSRGPKGVTRTGIFIGGRDALLAADMLKQSAAAMFKPFVVSLMADPSGAYTTAAAMVACVEAALKKHHQCGLDGLRVLVMGGLGPVGRIAGVLAAQAGAQVSLSSRSGVDLAEEGAHETGTRFGVTLHGVSGKNKELVRQSLAEADVVLTCAAAGVQVVAPDDLPFAPKVKVAADVNAVAPEGFAGVGVMDDGKPVAGTQGAVGIGALAIGNVKYQTQHRLLVRMRESEKAVSLSFGDAFETARAYLAEQAAKAAG</sequence>
<dbReference type="EMBL" id="JAXCLA010000012">
    <property type="protein sequence ID" value="MDY0748801.1"/>
    <property type="molecule type" value="Genomic_DNA"/>
</dbReference>
<dbReference type="Proteomes" id="UP001285263">
    <property type="component" value="Unassembled WGS sequence"/>
</dbReference>
<dbReference type="Gene3D" id="3.40.50.720">
    <property type="entry name" value="NAD(P)-binding Rossmann-like Domain"/>
    <property type="match status" value="1"/>
</dbReference>
<dbReference type="InterPro" id="IPR036291">
    <property type="entry name" value="NAD(P)-bd_dom_sf"/>
</dbReference>